<organism evidence="2 3">
    <name type="scientific">Algibacter mikhailovii</name>
    <dbReference type="NCBI Taxonomy" id="425498"/>
    <lineage>
        <taxon>Bacteria</taxon>
        <taxon>Pseudomonadati</taxon>
        <taxon>Bacteroidota</taxon>
        <taxon>Flavobacteriia</taxon>
        <taxon>Flavobacteriales</taxon>
        <taxon>Flavobacteriaceae</taxon>
        <taxon>Algibacter</taxon>
    </lineage>
</organism>
<reference evidence="2" key="2">
    <citation type="submission" date="2020-09" db="EMBL/GenBank/DDBJ databases">
        <authorList>
            <person name="Sun Q."/>
            <person name="Kim S."/>
        </authorList>
    </citation>
    <scope>NUCLEOTIDE SEQUENCE</scope>
    <source>
        <strain evidence="2">KCTC 12710</strain>
    </source>
</reference>
<dbReference type="Proteomes" id="UP000636004">
    <property type="component" value="Unassembled WGS sequence"/>
</dbReference>
<keyword evidence="3" id="KW-1185">Reference proteome</keyword>
<comment type="caution">
    <text evidence="2">The sequence shown here is derived from an EMBL/GenBank/DDBJ whole genome shotgun (WGS) entry which is preliminary data.</text>
</comment>
<reference evidence="2" key="1">
    <citation type="journal article" date="2014" name="Int. J. Syst. Evol. Microbiol.">
        <title>Complete genome sequence of Corynebacterium casei LMG S-19264T (=DSM 44701T), isolated from a smear-ripened cheese.</title>
        <authorList>
            <consortium name="US DOE Joint Genome Institute (JGI-PGF)"/>
            <person name="Walter F."/>
            <person name="Albersmeier A."/>
            <person name="Kalinowski J."/>
            <person name="Ruckert C."/>
        </authorList>
    </citation>
    <scope>NUCLEOTIDE SEQUENCE</scope>
    <source>
        <strain evidence="2">KCTC 12710</strain>
    </source>
</reference>
<dbReference type="AlphaFoldDB" id="A0A918V869"/>
<evidence type="ECO:0000313" key="3">
    <source>
        <dbReference type="Proteomes" id="UP000636004"/>
    </source>
</evidence>
<accession>A0A918V869</accession>
<protein>
    <submittedName>
        <fullName evidence="2">Uncharacterized protein</fullName>
    </submittedName>
</protein>
<evidence type="ECO:0000256" key="1">
    <source>
        <dbReference type="SAM" id="Coils"/>
    </source>
</evidence>
<proteinExistence type="predicted"/>
<evidence type="ECO:0000313" key="2">
    <source>
        <dbReference type="EMBL" id="GGZ79247.1"/>
    </source>
</evidence>
<name>A0A918V869_9FLAO</name>
<keyword evidence="1" id="KW-0175">Coiled coil</keyword>
<sequence>MTCFLITSLFSQSSVNDYKYVIVPNKYDFLKENDQYQLNSLSKFLFEKYGFTALMQGSDYPQDLNSNRCLAMNADVFKDSGMFTTKLKIILNDCNDKLIYESEIGTSRDKEYKVAYTKALRNAFESLETVNYAYAPSDNALAISATAGAADSESEEIKELKQQIQQLESEKNQGVVSSPGTSPSGAAIAVPAAAVTTAAVVNESKAPTSSETKGFNKVLYAQAIENGYQLVDSTPKVLYKVRKTNLKDVFLVEGKSAIIFKKGDNWVVEFYESNILRQEVLNIKF</sequence>
<dbReference type="EMBL" id="BMWZ01000003">
    <property type="protein sequence ID" value="GGZ79247.1"/>
    <property type="molecule type" value="Genomic_DNA"/>
</dbReference>
<gene>
    <name evidence="2" type="ORF">GCM10007028_16000</name>
</gene>
<feature type="coiled-coil region" evidence="1">
    <location>
        <begin position="150"/>
        <end position="177"/>
    </location>
</feature>